<dbReference type="EMBL" id="AGNL01034696">
    <property type="protein sequence ID" value="EJK55121.1"/>
    <property type="molecule type" value="Genomic_DNA"/>
</dbReference>
<feature type="region of interest" description="Disordered" evidence="1">
    <location>
        <begin position="1"/>
        <end position="25"/>
    </location>
</feature>
<dbReference type="Proteomes" id="UP000266841">
    <property type="component" value="Unassembled WGS sequence"/>
</dbReference>
<evidence type="ECO:0000313" key="2">
    <source>
        <dbReference type="EMBL" id="EJK55121.1"/>
    </source>
</evidence>
<feature type="region of interest" description="Disordered" evidence="1">
    <location>
        <begin position="50"/>
        <end position="109"/>
    </location>
</feature>
<evidence type="ECO:0000256" key="1">
    <source>
        <dbReference type="SAM" id="MobiDB-lite"/>
    </source>
</evidence>
<dbReference type="AlphaFoldDB" id="K0S293"/>
<reference evidence="2 3" key="1">
    <citation type="journal article" date="2012" name="Genome Biol.">
        <title>Genome and low-iron response of an oceanic diatom adapted to chronic iron limitation.</title>
        <authorList>
            <person name="Lommer M."/>
            <person name="Specht M."/>
            <person name="Roy A.S."/>
            <person name="Kraemer L."/>
            <person name="Andreson R."/>
            <person name="Gutowska M.A."/>
            <person name="Wolf J."/>
            <person name="Bergner S.V."/>
            <person name="Schilhabel M.B."/>
            <person name="Klostermeier U.C."/>
            <person name="Beiko R.G."/>
            <person name="Rosenstiel P."/>
            <person name="Hippler M."/>
            <person name="Laroche J."/>
        </authorList>
    </citation>
    <scope>NUCLEOTIDE SEQUENCE [LARGE SCALE GENOMIC DNA]</scope>
    <source>
        <strain evidence="2 3">CCMP1005</strain>
    </source>
</reference>
<organism evidence="2 3">
    <name type="scientific">Thalassiosira oceanica</name>
    <name type="common">Marine diatom</name>
    <dbReference type="NCBI Taxonomy" id="159749"/>
    <lineage>
        <taxon>Eukaryota</taxon>
        <taxon>Sar</taxon>
        <taxon>Stramenopiles</taxon>
        <taxon>Ochrophyta</taxon>
        <taxon>Bacillariophyta</taxon>
        <taxon>Coscinodiscophyceae</taxon>
        <taxon>Thalassiosirophycidae</taxon>
        <taxon>Thalassiosirales</taxon>
        <taxon>Thalassiosiraceae</taxon>
        <taxon>Thalassiosira</taxon>
    </lineage>
</organism>
<proteinExistence type="predicted"/>
<protein>
    <submittedName>
        <fullName evidence="2">Uncharacterized protein</fullName>
    </submittedName>
</protein>
<comment type="caution">
    <text evidence="2">The sequence shown here is derived from an EMBL/GenBank/DDBJ whole genome shotgun (WGS) entry which is preliminary data.</text>
</comment>
<accession>K0S293</accession>
<gene>
    <name evidence="2" type="ORF">THAOC_25178</name>
</gene>
<evidence type="ECO:0000313" key="3">
    <source>
        <dbReference type="Proteomes" id="UP000266841"/>
    </source>
</evidence>
<feature type="non-terminal residue" evidence="2">
    <location>
        <position position="1"/>
    </location>
</feature>
<sequence length="134" mass="15069">HARRDGLTSPCVPATDTPSNYPAERSRLQEETRIGLNAFADSRLSRLLAGSRGFSRPRKPAKREARESANELNHEIQFVRGFSRRAKTREKPRAAKRENPRKPFGFLPVDCHDVYPPPGYKLDGAGAPKATRNF</sequence>
<name>K0S293_THAOC</name>
<feature type="compositionally biased region" description="Basic and acidic residues" evidence="1">
    <location>
        <begin position="62"/>
        <end position="74"/>
    </location>
</feature>
<feature type="compositionally biased region" description="Basic and acidic residues" evidence="1">
    <location>
        <begin position="89"/>
        <end position="101"/>
    </location>
</feature>
<keyword evidence="3" id="KW-1185">Reference proteome</keyword>